<dbReference type="PANTHER" id="PTHR39179:SF1">
    <property type="entry name" value="SPORE COAT PROTEIN I"/>
    <property type="match status" value="1"/>
</dbReference>
<proteinExistence type="predicted"/>
<sequence length="248" mass="29096">MDSLKDYLEKRNIIISPNQTERILQTNYNEYNILEQIDLICNFHNRVKDGEGIYLLRLQSNIGKEMEECKVNIKRLRKMLLDIEKEGIKDAFESELLSSGHQILLKAEACVKYIGETEYIELIKRSMRSNELSLVSCENTNLWRRENYICISDTSKLCFNMVEWDCITYLSKIKRRGIHIDYGKVIESFVQKSALDKISEAYIKAMVSYPYDYMKVCSRKREGKKKWSAEEYGEKLSAAKLKDGYCLI</sequence>
<name>A0A6V8SLP9_9CLOT</name>
<dbReference type="PANTHER" id="PTHR39179">
    <property type="entry name" value="SPORE COAT PROTEIN I"/>
    <property type="match status" value="1"/>
</dbReference>
<evidence type="ECO:0000313" key="2">
    <source>
        <dbReference type="Proteomes" id="UP000580568"/>
    </source>
</evidence>
<dbReference type="AlphaFoldDB" id="A0A6V8SLP9"/>
<organism evidence="1 2">
    <name type="scientific">Clostridium fungisolvens</name>
    <dbReference type="NCBI Taxonomy" id="1604897"/>
    <lineage>
        <taxon>Bacteria</taxon>
        <taxon>Bacillati</taxon>
        <taxon>Bacillota</taxon>
        <taxon>Clostridia</taxon>
        <taxon>Eubacteriales</taxon>
        <taxon>Clostridiaceae</taxon>
        <taxon>Clostridium</taxon>
    </lineage>
</organism>
<keyword evidence="2" id="KW-1185">Reference proteome</keyword>
<dbReference type="GO" id="GO:0042601">
    <property type="term" value="C:endospore-forming forespore"/>
    <property type="evidence" value="ECO:0007669"/>
    <property type="project" value="TreeGrafter"/>
</dbReference>
<comment type="caution">
    <text evidence="1">The sequence shown here is derived from an EMBL/GenBank/DDBJ whole genome shotgun (WGS) entry which is preliminary data.</text>
</comment>
<dbReference type="InterPro" id="IPR047175">
    <property type="entry name" value="CotS-like"/>
</dbReference>
<reference evidence="1 2" key="1">
    <citation type="submission" date="2020-07" db="EMBL/GenBank/DDBJ databases">
        <title>A new beta-1,3-glucan-decomposing anaerobic bacterium isolated from anoxic soil subjected to biological soil disinfestation.</title>
        <authorList>
            <person name="Ueki A."/>
            <person name="Tonouchi A."/>
        </authorList>
    </citation>
    <scope>NUCLEOTIDE SEQUENCE [LARGE SCALE GENOMIC DNA]</scope>
    <source>
        <strain evidence="1 2">TW1</strain>
    </source>
</reference>
<accession>A0A6V8SLP9</accession>
<dbReference type="RefSeq" id="WP_183278852.1">
    <property type="nucleotide sequence ID" value="NZ_BLZR01000001.1"/>
</dbReference>
<evidence type="ECO:0000313" key="1">
    <source>
        <dbReference type="EMBL" id="GFP77482.1"/>
    </source>
</evidence>
<evidence type="ECO:0008006" key="3">
    <source>
        <dbReference type="Google" id="ProtNLM"/>
    </source>
</evidence>
<dbReference type="Gene3D" id="3.90.1200.10">
    <property type="match status" value="1"/>
</dbReference>
<dbReference type="EMBL" id="BLZR01000001">
    <property type="protein sequence ID" value="GFP77482.1"/>
    <property type="molecule type" value="Genomic_DNA"/>
</dbReference>
<protein>
    <recommendedName>
        <fullName evidence="3">Spore coat protein</fullName>
    </recommendedName>
</protein>
<dbReference type="Proteomes" id="UP000580568">
    <property type="component" value="Unassembled WGS sequence"/>
</dbReference>
<gene>
    <name evidence="1" type="ORF">bsdtw1_03610</name>
</gene>